<dbReference type="InterPro" id="IPR005921">
    <property type="entry name" value="HutH"/>
</dbReference>
<evidence type="ECO:0000256" key="6">
    <source>
        <dbReference type="NCBIfam" id="TIGR01225"/>
    </source>
</evidence>
<dbReference type="GO" id="GO:0005737">
    <property type="term" value="C:cytoplasm"/>
    <property type="evidence" value="ECO:0007669"/>
    <property type="project" value="UniProtKB-SubCell"/>
</dbReference>
<dbReference type="Pfam" id="PF00221">
    <property type="entry name" value="Lyase_aromatic"/>
    <property type="match status" value="1"/>
</dbReference>
<dbReference type="InterPro" id="IPR024083">
    <property type="entry name" value="Fumarase/histidase_N"/>
</dbReference>
<dbReference type="NCBIfam" id="TIGR01225">
    <property type="entry name" value="hutH"/>
    <property type="match status" value="1"/>
</dbReference>
<dbReference type="CDD" id="cd00332">
    <property type="entry name" value="PAL-HAL"/>
    <property type="match status" value="1"/>
</dbReference>
<name>A0A0H5DPY5_9BACT</name>
<gene>
    <name evidence="10" type="primary">hutH</name>
    <name evidence="10" type="ORF">ELAC_1332</name>
</gene>
<evidence type="ECO:0000313" key="10">
    <source>
        <dbReference type="EMBL" id="CRX38671.1"/>
    </source>
</evidence>
<evidence type="ECO:0000256" key="7">
    <source>
        <dbReference type="RuleBase" id="RU003954"/>
    </source>
</evidence>
<dbReference type="PANTHER" id="PTHR10362">
    <property type="entry name" value="HISTIDINE AMMONIA-LYASE"/>
    <property type="match status" value="1"/>
</dbReference>
<dbReference type="GO" id="GO:0019557">
    <property type="term" value="P:L-histidine catabolic process to glutamate and formate"/>
    <property type="evidence" value="ECO:0007669"/>
    <property type="project" value="UniProtKB-UniPathway"/>
</dbReference>
<accession>A0A0H5DPY5</accession>
<dbReference type="InterPro" id="IPR001106">
    <property type="entry name" value="Aromatic_Lyase"/>
</dbReference>
<dbReference type="InterPro" id="IPR008948">
    <property type="entry name" value="L-Aspartase-like"/>
</dbReference>
<dbReference type="SUPFAM" id="SSF48557">
    <property type="entry name" value="L-aspartase-like"/>
    <property type="match status" value="1"/>
</dbReference>
<dbReference type="Proteomes" id="UP000220251">
    <property type="component" value="Unassembled WGS sequence"/>
</dbReference>
<comment type="similarity">
    <text evidence="7">Belongs to the PAL/histidase family.</text>
</comment>
<evidence type="ECO:0000256" key="1">
    <source>
        <dbReference type="ARBA" id="ARBA00005113"/>
    </source>
</evidence>
<evidence type="ECO:0000256" key="3">
    <source>
        <dbReference type="ARBA" id="ARBA00022808"/>
    </source>
</evidence>
<dbReference type="EC" id="4.3.1.3" evidence="2 6"/>
<dbReference type="GO" id="GO:0019556">
    <property type="term" value="P:L-histidine catabolic process to glutamate and formamide"/>
    <property type="evidence" value="ECO:0007669"/>
    <property type="project" value="UniProtKB-UniPathway"/>
</dbReference>
<dbReference type="GO" id="GO:0004397">
    <property type="term" value="F:histidine ammonia-lyase activity"/>
    <property type="evidence" value="ECO:0007669"/>
    <property type="project" value="UniProtKB-UniRule"/>
</dbReference>
<organism evidence="10 11">
    <name type="scientific">Estrella lausannensis</name>
    <dbReference type="NCBI Taxonomy" id="483423"/>
    <lineage>
        <taxon>Bacteria</taxon>
        <taxon>Pseudomonadati</taxon>
        <taxon>Chlamydiota</taxon>
        <taxon>Chlamydiia</taxon>
        <taxon>Parachlamydiales</taxon>
        <taxon>Candidatus Criblamydiaceae</taxon>
        <taxon>Estrella</taxon>
    </lineage>
</organism>
<protein>
    <recommendedName>
        <fullName evidence="2 6">Histidine ammonia-lyase</fullName>
        <ecNumber evidence="2 6">4.3.1.3</ecNumber>
    </recommendedName>
</protein>
<dbReference type="NCBIfam" id="NF006871">
    <property type="entry name" value="PRK09367.1"/>
    <property type="match status" value="1"/>
</dbReference>
<reference evidence="11" key="1">
    <citation type="submission" date="2015-06" db="EMBL/GenBank/DDBJ databases">
        <authorList>
            <person name="Bertelli C."/>
        </authorList>
    </citation>
    <scope>NUCLEOTIDE SEQUENCE [LARGE SCALE GENOMIC DNA]</scope>
    <source>
        <strain evidence="11">CRIB-30</strain>
    </source>
</reference>
<keyword evidence="4 7" id="KW-0456">Lyase</keyword>
<evidence type="ECO:0000256" key="8">
    <source>
        <dbReference type="RuleBase" id="RU004479"/>
    </source>
</evidence>
<dbReference type="EMBL" id="CWGJ01000015">
    <property type="protein sequence ID" value="CRX38671.1"/>
    <property type="molecule type" value="Genomic_DNA"/>
</dbReference>
<proteinExistence type="inferred from homology"/>
<evidence type="ECO:0000256" key="5">
    <source>
        <dbReference type="ARBA" id="ARBA00049269"/>
    </source>
</evidence>
<evidence type="ECO:0000256" key="2">
    <source>
        <dbReference type="ARBA" id="ARBA00012994"/>
    </source>
</evidence>
<keyword evidence="3 8" id="KW-0369">Histidine metabolism</keyword>
<dbReference type="FunFam" id="1.10.275.10:FF:000005">
    <property type="entry name" value="Histidine ammonia-lyase"/>
    <property type="match status" value="1"/>
</dbReference>
<dbReference type="AlphaFoldDB" id="A0A0H5DPY5"/>
<comment type="catalytic activity">
    <reaction evidence="5 8">
        <text>L-histidine = trans-urocanate + NH4(+)</text>
        <dbReference type="Rhea" id="RHEA:21232"/>
        <dbReference type="ChEBI" id="CHEBI:17771"/>
        <dbReference type="ChEBI" id="CHEBI:28938"/>
        <dbReference type="ChEBI" id="CHEBI:57595"/>
        <dbReference type="EC" id="4.3.1.3"/>
    </reaction>
</comment>
<dbReference type="InterPro" id="IPR022313">
    <property type="entry name" value="Phe/His_NH3-lyase_AS"/>
</dbReference>
<dbReference type="Gene3D" id="1.10.275.10">
    <property type="entry name" value="Fumarase/aspartase (N-terminal domain)"/>
    <property type="match status" value="1"/>
</dbReference>
<dbReference type="PROSITE" id="PS00488">
    <property type="entry name" value="PAL_HISTIDASE"/>
    <property type="match status" value="1"/>
</dbReference>
<sequence>MKNGFREEPVFFLALYTRSPIMLEKPSTGFSMPKKAILLSGSALTLNDLIPLAEGAPFSLCEQALEKVNSARVLVEKIAKKGKPCYGVNTGFGLLAKEAIPPSQQKKLQLNIIRSHAAGFGEPLSRQECRLAAILRLNVLLKGRTGSTPSLCQAFATLIQRDVIPCIPSRGSVGASGDLAPLSHLALPLIGEGEAYYRGKIVPAGEALKKAGLKPVVLQEKEGLGLINGTQVMIAVGGMAAILAKSLAHVASKIAALTFEGFEGNVEALHPFIHKERNQPGQISAAQAILEELRGSYLMDKSIKHRFVQDPYSLRCAPQVHGASLDFLSFALKVVERELSAATDNPLVFAEEERVLSGGNFHGEPLALAFDTAALAIAEIANISERRLDLLLNPQMSGLNAFLAKNPGLESGYMAAQYLAASLVAENKVLAHPASVDSIPGNAGIEDHVSMGMTAALKLKNIVKNVKAVLAVELIAAAQAADLRGISKKLGKGTSATYKRLRQKVPPLNEDRIVSLDINESNCIIEEMTKEFV</sequence>
<keyword evidence="11" id="KW-1185">Reference proteome</keyword>
<evidence type="ECO:0000256" key="9">
    <source>
        <dbReference type="RuleBase" id="RU004480"/>
    </source>
</evidence>
<dbReference type="Gene3D" id="1.20.200.10">
    <property type="entry name" value="Fumarase/aspartase (Central domain)"/>
    <property type="match status" value="1"/>
</dbReference>
<evidence type="ECO:0000256" key="4">
    <source>
        <dbReference type="ARBA" id="ARBA00023239"/>
    </source>
</evidence>
<evidence type="ECO:0000313" key="11">
    <source>
        <dbReference type="Proteomes" id="UP000220251"/>
    </source>
</evidence>
<comment type="subcellular location">
    <subcellularLocation>
        <location evidence="9">Cytoplasm</location>
    </subcellularLocation>
</comment>
<comment type="pathway">
    <text evidence="1 8">Amino-acid degradation; L-histidine degradation into L-glutamate; N-formimidoyl-L-glutamate from L-histidine: step 1/3.</text>
</comment>
<dbReference type="UniPathway" id="UPA00379">
    <property type="reaction ID" value="UER00549"/>
</dbReference>